<evidence type="ECO:0000259" key="9">
    <source>
        <dbReference type="SMART" id="SM01131"/>
    </source>
</evidence>
<dbReference type="AlphaFoldDB" id="A0A7S3Q5I3"/>
<dbReference type="GO" id="GO:0046872">
    <property type="term" value="F:metal ion binding"/>
    <property type="evidence" value="ECO:0007669"/>
    <property type="project" value="UniProtKB-KW"/>
</dbReference>
<evidence type="ECO:0000256" key="3">
    <source>
        <dbReference type="ARBA" id="ARBA00022723"/>
    </source>
</evidence>
<organism evidence="10">
    <name type="scientific">Chaetoceros debilis</name>
    <dbReference type="NCBI Taxonomy" id="122233"/>
    <lineage>
        <taxon>Eukaryota</taxon>
        <taxon>Sar</taxon>
        <taxon>Stramenopiles</taxon>
        <taxon>Ochrophyta</taxon>
        <taxon>Bacillariophyta</taxon>
        <taxon>Coscinodiscophyceae</taxon>
        <taxon>Chaetocerotophycidae</taxon>
        <taxon>Chaetocerotales</taxon>
        <taxon>Chaetocerotaceae</taxon>
        <taxon>Chaetoceros</taxon>
    </lineage>
</organism>
<dbReference type="FunFam" id="3.90.1640.10:FF:000001">
    <property type="entry name" value="Probable manganese-dependent inorganic pyrophosphatase"/>
    <property type="match status" value="1"/>
</dbReference>
<feature type="region of interest" description="Disordered" evidence="8">
    <location>
        <begin position="1"/>
        <end position="20"/>
    </location>
</feature>
<comment type="catalytic activity">
    <reaction evidence="7">
        <text>diphosphate + H2O = 2 phosphate + H(+)</text>
        <dbReference type="Rhea" id="RHEA:24576"/>
        <dbReference type="ChEBI" id="CHEBI:15377"/>
        <dbReference type="ChEBI" id="CHEBI:15378"/>
        <dbReference type="ChEBI" id="CHEBI:33019"/>
        <dbReference type="ChEBI" id="CHEBI:43474"/>
        <dbReference type="EC" id="3.6.1.1"/>
    </reaction>
</comment>
<dbReference type="GO" id="GO:0004427">
    <property type="term" value="F:inorganic diphosphate phosphatase activity"/>
    <property type="evidence" value="ECO:0007669"/>
    <property type="project" value="UniProtKB-EC"/>
</dbReference>
<reference evidence="10" key="1">
    <citation type="submission" date="2021-01" db="EMBL/GenBank/DDBJ databases">
        <authorList>
            <person name="Corre E."/>
            <person name="Pelletier E."/>
            <person name="Niang G."/>
            <person name="Scheremetjew M."/>
            <person name="Finn R."/>
            <person name="Kale V."/>
            <person name="Holt S."/>
            <person name="Cochrane G."/>
            <person name="Meng A."/>
            <person name="Brown T."/>
            <person name="Cohen L."/>
        </authorList>
    </citation>
    <scope>NUCLEOTIDE SEQUENCE</scope>
    <source>
        <strain evidence="10">MM31A-1</strain>
    </source>
</reference>
<evidence type="ECO:0000256" key="7">
    <source>
        <dbReference type="ARBA" id="ARBA00047820"/>
    </source>
</evidence>
<dbReference type="Pfam" id="PF02833">
    <property type="entry name" value="DHHA2"/>
    <property type="match status" value="1"/>
</dbReference>
<dbReference type="PANTHER" id="PTHR12112:SF22">
    <property type="entry name" value="MANGANESE-DEPENDENT INORGANIC PYROPHOSPHATASE-RELATED"/>
    <property type="match status" value="1"/>
</dbReference>
<evidence type="ECO:0000256" key="1">
    <source>
        <dbReference type="ARBA" id="ARBA00001936"/>
    </source>
</evidence>
<evidence type="ECO:0000313" key="10">
    <source>
        <dbReference type="EMBL" id="CAE0466137.1"/>
    </source>
</evidence>
<evidence type="ECO:0000256" key="4">
    <source>
        <dbReference type="ARBA" id="ARBA00022801"/>
    </source>
</evidence>
<dbReference type="Gene3D" id="3.10.310.20">
    <property type="entry name" value="DHHA2 domain"/>
    <property type="match status" value="1"/>
</dbReference>
<gene>
    <name evidence="10" type="ORF">CDEB00056_LOCUS10989</name>
</gene>
<keyword evidence="4" id="KW-0378">Hydrolase</keyword>
<dbReference type="EMBL" id="HBIO01014192">
    <property type="protein sequence ID" value="CAE0466137.1"/>
    <property type="molecule type" value="Transcribed_RNA"/>
</dbReference>
<dbReference type="InterPro" id="IPR004097">
    <property type="entry name" value="DHHA2"/>
</dbReference>
<name>A0A7S3Q5I3_9STRA</name>
<dbReference type="SUPFAM" id="SSF64182">
    <property type="entry name" value="DHH phosphoesterases"/>
    <property type="match status" value="1"/>
</dbReference>
<feature type="compositionally biased region" description="Acidic residues" evidence="8">
    <location>
        <begin position="450"/>
        <end position="463"/>
    </location>
</feature>
<evidence type="ECO:0000256" key="8">
    <source>
        <dbReference type="SAM" id="MobiDB-lite"/>
    </source>
</evidence>
<dbReference type="InterPro" id="IPR038763">
    <property type="entry name" value="DHH_sf"/>
</dbReference>
<dbReference type="SMART" id="SM01131">
    <property type="entry name" value="DHHA2"/>
    <property type="match status" value="1"/>
</dbReference>
<accession>A0A7S3Q5I3</accession>
<evidence type="ECO:0000256" key="2">
    <source>
        <dbReference type="ARBA" id="ARBA00012146"/>
    </source>
</evidence>
<dbReference type="Gene3D" id="3.90.1640.10">
    <property type="entry name" value="inorganic pyrophosphatase (n-terminal core)"/>
    <property type="match status" value="1"/>
</dbReference>
<feature type="domain" description="DHHA2" evidence="9">
    <location>
        <begin position="264"/>
        <end position="397"/>
    </location>
</feature>
<evidence type="ECO:0000256" key="6">
    <source>
        <dbReference type="ARBA" id="ARBA00032535"/>
    </source>
</evidence>
<sequence>MTDTKNTGEKRKRNASEAHAGAAEVLRLKVGEKGKMYDDGLVRQQTEIEDQVIAKASAAERIVDALPEDSKSMPEVELWLPEVLSDSVFVGHLVTDLDSVAGAIGAASLYGGIPALASEVNSETQFALKKWGIEKPRRIEDILSEKPDSEMCLVDHQQTSQMNPCIKADQIVGVIDHHALQSKTIVTNKPIYIDIRPWGSMSTIIAHTFITHNRRPEKGIAGMLLCAILSDTLNLQGPTTTDWDRLMVAVLAEIAKVHNIQLLAQEQFKAKSKELATLSSHALVNGDQKSFSFDASGFKGDIGFAVVETTDSDIILAKTSRLIPEMAACKKEKKLSFLFLAIVNIVKLKSSLLICGPGEKSLAQAAFGGEISNGNLMDLGNRVSRKKEFIPVLTRVINDGWRRPENLARGLSSTKLEEFGHLEVDPSDPYGSIERVGSSLENTGKPIAENCDDDDDDDDDDDVGLTIVA</sequence>
<protein>
    <recommendedName>
        <fullName evidence="2">inorganic diphosphatase</fullName>
        <ecNumber evidence="2">3.6.1.1</ecNumber>
    </recommendedName>
    <alternativeName>
        <fullName evidence="6">Pyrophosphate phospho-hydrolase</fullName>
    </alternativeName>
</protein>
<dbReference type="GO" id="GO:0005737">
    <property type="term" value="C:cytoplasm"/>
    <property type="evidence" value="ECO:0007669"/>
    <property type="project" value="InterPro"/>
</dbReference>
<dbReference type="Pfam" id="PF01368">
    <property type="entry name" value="DHH"/>
    <property type="match status" value="1"/>
</dbReference>
<evidence type="ECO:0000256" key="5">
    <source>
        <dbReference type="ARBA" id="ARBA00023211"/>
    </source>
</evidence>
<dbReference type="EC" id="3.6.1.1" evidence="2"/>
<comment type="cofactor">
    <cofactor evidence="1">
        <name>Mn(2+)</name>
        <dbReference type="ChEBI" id="CHEBI:29035"/>
    </cofactor>
</comment>
<keyword evidence="5" id="KW-0464">Manganese</keyword>
<proteinExistence type="predicted"/>
<feature type="region of interest" description="Disordered" evidence="8">
    <location>
        <begin position="427"/>
        <end position="469"/>
    </location>
</feature>
<dbReference type="PANTHER" id="PTHR12112">
    <property type="entry name" value="BNIP - RELATED"/>
    <property type="match status" value="1"/>
</dbReference>
<keyword evidence="3" id="KW-0479">Metal-binding</keyword>
<dbReference type="InterPro" id="IPR001667">
    <property type="entry name" value="DDH_dom"/>
</dbReference>
<dbReference type="InterPro" id="IPR038222">
    <property type="entry name" value="DHHA2_dom_sf"/>
</dbReference>